<dbReference type="PANTHER" id="PTHR37310:SF1">
    <property type="entry name" value="CYTOPLASMIC PROTEIN"/>
    <property type="match status" value="1"/>
</dbReference>
<name>A0A433JGQ3_9GAMM</name>
<dbReference type="CDD" id="cd08026">
    <property type="entry name" value="DUF326"/>
    <property type="match status" value="1"/>
</dbReference>
<proteinExistence type="predicted"/>
<dbReference type="RefSeq" id="WP_126954957.1">
    <property type="nucleotide sequence ID" value="NZ_RZGR01000043.1"/>
</dbReference>
<dbReference type="AlphaFoldDB" id="A0A433JGQ3"/>
<dbReference type="Gene3D" id="1.20.1270.360">
    <property type="match status" value="1"/>
</dbReference>
<protein>
    <submittedName>
        <fullName evidence="1">Four-helix bundle copper-binding protein</fullName>
    </submittedName>
</protein>
<dbReference type="InterPro" id="IPR044543">
    <property type="entry name" value="YHJQ-like"/>
</dbReference>
<sequence length="111" mass="12158">MSHENYQSCIDACHACATACEHCANSCLEEQTIQQLASCIKLDIDCTDICILTAKLLARGSEFALPVSLLCADICKTCGDECSKHQDMEHCKRCAEACYRCEAECRKIASA</sequence>
<gene>
    <name evidence="1" type="ORF">EKM59_10845</name>
</gene>
<dbReference type="Proteomes" id="UP000288012">
    <property type="component" value="Unassembled WGS sequence"/>
</dbReference>
<accession>A0A433JGQ3</accession>
<evidence type="ECO:0000313" key="2">
    <source>
        <dbReference type="Proteomes" id="UP000288012"/>
    </source>
</evidence>
<evidence type="ECO:0000313" key="1">
    <source>
        <dbReference type="EMBL" id="RUQ81007.1"/>
    </source>
</evidence>
<keyword evidence="2" id="KW-1185">Reference proteome</keyword>
<dbReference type="InterPro" id="IPR005560">
    <property type="entry name" value="Csp_YhjQ"/>
</dbReference>
<organism evidence="1 2">
    <name type="scientific">Legionella septentrionalis</name>
    <dbReference type="NCBI Taxonomy" id="2498109"/>
    <lineage>
        <taxon>Bacteria</taxon>
        <taxon>Pseudomonadati</taxon>
        <taxon>Pseudomonadota</taxon>
        <taxon>Gammaproteobacteria</taxon>
        <taxon>Legionellales</taxon>
        <taxon>Legionellaceae</taxon>
        <taxon>Legionella</taxon>
    </lineage>
</organism>
<dbReference type="EMBL" id="RZGR01000043">
    <property type="protein sequence ID" value="RUQ81007.1"/>
    <property type="molecule type" value="Genomic_DNA"/>
</dbReference>
<dbReference type="PANTHER" id="PTHR37310">
    <property type="entry name" value="CYTOPLASMIC PROTEIN-RELATED"/>
    <property type="match status" value="1"/>
</dbReference>
<dbReference type="Pfam" id="PF03860">
    <property type="entry name" value="Csp"/>
    <property type="match status" value="1"/>
</dbReference>
<comment type="caution">
    <text evidence="1">The sequence shown here is derived from an EMBL/GenBank/DDBJ whole genome shotgun (WGS) entry which is preliminary data.</text>
</comment>
<reference evidence="1 2" key="1">
    <citation type="submission" date="2018-12" db="EMBL/GenBank/DDBJ databases">
        <title>Legionella sp,whole genome shotgun sequence.</title>
        <authorList>
            <person name="Wu H."/>
        </authorList>
    </citation>
    <scope>NUCLEOTIDE SEQUENCE [LARGE SCALE GENOMIC DNA]</scope>
    <source>
        <strain evidence="2">km714</strain>
    </source>
</reference>